<protein>
    <submittedName>
        <fullName evidence="2">Uncharacterized protein</fullName>
    </submittedName>
</protein>
<evidence type="ECO:0000256" key="1">
    <source>
        <dbReference type="SAM" id="MobiDB-lite"/>
    </source>
</evidence>
<dbReference type="Proteomes" id="UP000095759">
    <property type="component" value="Unassembled WGS sequence"/>
</dbReference>
<accession>A0A1E5NYK0</accession>
<reference evidence="2 3" key="1">
    <citation type="submission" date="2016-08" db="EMBL/GenBank/DDBJ databases">
        <title>Complete genome sequence of Streptomyces agglomeratus strain 6-3-2, a novel anti-MRSA actinomycete isolated from Wuli of Tebit, China.</title>
        <authorList>
            <person name="Chen X."/>
        </authorList>
    </citation>
    <scope>NUCLEOTIDE SEQUENCE [LARGE SCALE GENOMIC DNA]</scope>
    <source>
        <strain evidence="2 3">6-3-2</strain>
    </source>
</reference>
<proteinExistence type="predicted"/>
<gene>
    <name evidence="2" type="ORF">AS594_37870</name>
</gene>
<feature type="compositionally biased region" description="Basic and acidic residues" evidence="1">
    <location>
        <begin position="68"/>
        <end position="79"/>
    </location>
</feature>
<comment type="caution">
    <text evidence="2">The sequence shown here is derived from an EMBL/GenBank/DDBJ whole genome shotgun (WGS) entry which is preliminary data.</text>
</comment>
<name>A0A1E5NYK0_9ACTN</name>
<sequence>MIAPRSAGYDRPPTGFTVTAASLLEPVSDHRGSAPAGPATDKVARFEIAFHKPPDYETGGAQPQHQHKSPEAAEIRGET</sequence>
<evidence type="ECO:0000313" key="3">
    <source>
        <dbReference type="Proteomes" id="UP000095759"/>
    </source>
</evidence>
<dbReference type="EMBL" id="MEHJ01000002">
    <property type="protein sequence ID" value="OEJ21359.1"/>
    <property type="molecule type" value="Genomic_DNA"/>
</dbReference>
<evidence type="ECO:0000313" key="2">
    <source>
        <dbReference type="EMBL" id="OEJ21359.1"/>
    </source>
</evidence>
<keyword evidence="3" id="KW-1185">Reference proteome</keyword>
<organism evidence="2 3">
    <name type="scientific">Streptomyces agglomeratus</name>
    <dbReference type="NCBI Taxonomy" id="285458"/>
    <lineage>
        <taxon>Bacteria</taxon>
        <taxon>Bacillati</taxon>
        <taxon>Actinomycetota</taxon>
        <taxon>Actinomycetes</taxon>
        <taxon>Kitasatosporales</taxon>
        <taxon>Streptomycetaceae</taxon>
        <taxon>Streptomyces</taxon>
    </lineage>
</organism>
<dbReference type="AlphaFoldDB" id="A0A1E5NYK0"/>
<feature type="region of interest" description="Disordered" evidence="1">
    <location>
        <begin position="52"/>
        <end position="79"/>
    </location>
</feature>